<organism evidence="2 3">
    <name type="scientific">Azospirillum picis</name>
    <dbReference type="NCBI Taxonomy" id="488438"/>
    <lineage>
        <taxon>Bacteria</taxon>
        <taxon>Pseudomonadati</taxon>
        <taxon>Pseudomonadota</taxon>
        <taxon>Alphaproteobacteria</taxon>
        <taxon>Rhodospirillales</taxon>
        <taxon>Azospirillaceae</taxon>
        <taxon>Azospirillum</taxon>
    </lineage>
</organism>
<name>A0ABU0MNG5_9PROT</name>
<keyword evidence="3" id="KW-1185">Reference proteome</keyword>
<dbReference type="Pfam" id="PF12840">
    <property type="entry name" value="HTH_20"/>
    <property type="match status" value="1"/>
</dbReference>
<dbReference type="SUPFAM" id="SSF46785">
    <property type="entry name" value="Winged helix' DNA-binding domain"/>
    <property type="match status" value="1"/>
</dbReference>
<reference evidence="2 3" key="1">
    <citation type="submission" date="2023-07" db="EMBL/GenBank/DDBJ databases">
        <title>Genomic Encyclopedia of Type Strains, Phase IV (KMG-IV): sequencing the most valuable type-strain genomes for metagenomic binning, comparative biology and taxonomic classification.</title>
        <authorList>
            <person name="Goeker M."/>
        </authorList>
    </citation>
    <scope>NUCLEOTIDE SEQUENCE [LARGE SCALE GENOMIC DNA]</scope>
    <source>
        <strain evidence="2 3">DSM 19922</strain>
    </source>
</reference>
<dbReference type="InterPro" id="IPR036388">
    <property type="entry name" value="WH-like_DNA-bd_sf"/>
</dbReference>
<gene>
    <name evidence="2" type="ORF">QO018_003896</name>
</gene>
<dbReference type="InterPro" id="IPR052543">
    <property type="entry name" value="HTH_Metal-responsive_Reg"/>
</dbReference>
<evidence type="ECO:0000313" key="2">
    <source>
        <dbReference type="EMBL" id="MDQ0535018.1"/>
    </source>
</evidence>
<sequence>MVTPNQLAEVAAAIGEPARAAMLVALMDGRALTAGELAEVAAVTPQTASGHLAKMVAAHLIVGEKQGRHRYHRLAGADVAVLIESMMRIGGGGPALRKPLRVGPRDAALRAARTCYDHLAGQLGVRISDALVAMGAVEIEGDNGLVTRRGLELMAEVGIALPVHPRPRAPRPLCRPCLDWSERRPHIAGQLGAALCAHAFERAWVRRIGGSRALEVTPHGKTALREAFGIRTDG</sequence>
<dbReference type="CDD" id="cd00090">
    <property type="entry name" value="HTH_ARSR"/>
    <property type="match status" value="1"/>
</dbReference>
<dbReference type="InterPro" id="IPR011991">
    <property type="entry name" value="ArsR-like_HTH"/>
</dbReference>
<dbReference type="InterPro" id="IPR036390">
    <property type="entry name" value="WH_DNA-bd_sf"/>
</dbReference>
<dbReference type="Gene3D" id="1.10.10.10">
    <property type="entry name" value="Winged helix-like DNA-binding domain superfamily/Winged helix DNA-binding domain"/>
    <property type="match status" value="1"/>
</dbReference>
<dbReference type="RefSeq" id="WP_209986613.1">
    <property type="nucleotide sequence ID" value="NZ_JAGINO010000019.1"/>
</dbReference>
<dbReference type="Proteomes" id="UP001244552">
    <property type="component" value="Unassembled WGS sequence"/>
</dbReference>
<proteinExistence type="predicted"/>
<dbReference type="InterPro" id="IPR001845">
    <property type="entry name" value="HTH_ArsR_DNA-bd_dom"/>
</dbReference>
<dbReference type="GO" id="GO:0003677">
    <property type="term" value="F:DNA binding"/>
    <property type="evidence" value="ECO:0007669"/>
    <property type="project" value="UniProtKB-KW"/>
</dbReference>
<dbReference type="PANTHER" id="PTHR39168">
    <property type="entry name" value="TRANSCRIPTIONAL REGULATOR-RELATED"/>
    <property type="match status" value="1"/>
</dbReference>
<feature type="domain" description="HTH arsR-type" evidence="1">
    <location>
        <begin position="1"/>
        <end position="94"/>
    </location>
</feature>
<dbReference type="PANTHER" id="PTHR39168:SF1">
    <property type="entry name" value="TRANSCRIPTIONAL REGULATORY PROTEIN"/>
    <property type="match status" value="1"/>
</dbReference>
<dbReference type="EMBL" id="JAUSVU010000015">
    <property type="protein sequence ID" value="MDQ0535018.1"/>
    <property type="molecule type" value="Genomic_DNA"/>
</dbReference>
<accession>A0ABU0MNG5</accession>
<evidence type="ECO:0000259" key="1">
    <source>
        <dbReference type="PROSITE" id="PS50987"/>
    </source>
</evidence>
<dbReference type="PROSITE" id="PS50987">
    <property type="entry name" value="HTH_ARSR_2"/>
    <property type="match status" value="1"/>
</dbReference>
<keyword evidence="2" id="KW-0238">DNA-binding</keyword>
<dbReference type="SMART" id="SM00418">
    <property type="entry name" value="HTH_ARSR"/>
    <property type="match status" value="1"/>
</dbReference>
<protein>
    <submittedName>
        <fullName evidence="2">DNA-binding transcriptional ArsR family regulator</fullName>
    </submittedName>
</protein>
<evidence type="ECO:0000313" key="3">
    <source>
        <dbReference type="Proteomes" id="UP001244552"/>
    </source>
</evidence>
<comment type="caution">
    <text evidence="2">The sequence shown here is derived from an EMBL/GenBank/DDBJ whole genome shotgun (WGS) entry which is preliminary data.</text>
</comment>